<dbReference type="PROSITE" id="PS50977">
    <property type="entry name" value="HTH_TETR_2"/>
    <property type="match status" value="1"/>
</dbReference>
<keyword evidence="4" id="KW-0804">Transcription</keyword>
<keyword evidence="2" id="KW-0805">Transcription regulation</keyword>
<dbReference type="GO" id="GO:0003700">
    <property type="term" value="F:DNA-binding transcription factor activity"/>
    <property type="evidence" value="ECO:0007669"/>
    <property type="project" value="TreeGrafter"/>
</dbReference>
<dbReference type="PROSITE" id="PS01081">
    <property type="entry name" value="HTH_TETR_1"/>
    <property type="match status" value="1"/>
</dbReference>
<feature type="domain" description="HTH tetR-type" evidence="6">
    <location>
        <begin position="1"/>
        <end position="50"/>
    </location>
</feature>
<evidence type="ECO:0000256" key="3">
    <source>
        <dbReference type="ARBA" id="ARBA00023125"/>
    </source>
</evidence>
<evidence type="ECO:0000313" key="7">
    <source>
        <dbReference type="EMBL" id="QGW85069.1"/>
    </source>
</evidence>
<proteinExistence type="predicted"/>
<keyword evidence="1" id="KW-0678">Repressor</keyword>
<evidence type="ECO:0000256" key="4">
    <source>
        <dbReference type="ARBA" id="ARBA00023163"/>
    </source>
</evidence>
<name>A0A6I6HQ87_VARPD</name>
<dbReference type="InterPro" id="IPR050109">
    <property type="entry name" value="HTH-type_TetR-like_transc_reg"/>
</dbReference>
<dbReference type="Gene3D" id="1.10.357.10">
    <property type="entry name" value="Tetracycline Repressor, domain 2"/>
    <property type="match status" value="1"/>
</dbReference>
<dbReference type="SUPFAM" id="SSF46689">
    <property type="entry name" value="Homeodomain-like"/>
    <property type="match status" value="1"/>
</dbReference>
<dbReference type="PANTHER" id="PTHR30055:SF234">
    <property type="entry name" value="HTH-TYPE TRANSCRIPTIONAL REGULATOR BETI"/>
    <property type="match status" value="1"/>
</dbReference>
<accession>A0A6I6HQ87</accession>
<dbReference type="InterPro" id="IPR023772">
    <property type="entry name" value="DNA-bd_HTH_TetR-type_CS"/>
</dbReference>
<protein>
    <submittedName>
        <fullName evidence="7">TetR family transcriptional regulator</fullName>
    </submittedName>
</protein>
<gene>
    <name evidence="7" type="ORF">GOQ09_19625</name>
</gene>
<sequence>MRLFETDGYNATTMEQIALQADVAKGTLYNHFPTKEAILAHWVHKELAADTQRLSRLAEKPGSFESRLMQLLDASAEWSERYRAYLLDYFRFRFLNIEDELDAGDAQGRPRDLAGLFALLIAQAQQDGTLRADLPAEHLASLLHHLYFGALMRWLTQPGLALGDEFAVIVEIFVGGARAAGKPLRRKRA</sequence>
<evidence type="ECO:0000256" key="2">
    <source>
        <dbReference type="ARBA" id="ARBA00023015"/>
    </source>
</evidence>
<dbReference type="Proteomes" id="UP000425817">
    <property type="component" value="Chromosome"/>
</dbReference>
<dbReference type="Pfam" id="PF00440">
    <property type="entry name" value="TetR_N"/>
    <property type="match status" value="1"/>
</dbReference>
<dbReference type="OrthoDB" id="5293507at2"/>
<dbReference type="SUPFAM" id="SSF48498">
    <property type="entry name" value="Tetracyclin repressor-like, C-terminal domain"/>
    <property type="match status" value="1"/>
</dbReference>
<evidence type="ECO:0000256" key="5">
    <source>
        <dbReference type="PROSITE-ProRule" id="PRU00335"/>
    </source>
</evidence>
<evidence type="ECO:0000256" key="1">
    <source>
        <dbReference type="ARBA" id="ARBA00022491"/>
    </source>
</evidence>
<feature type="DNA-binding region" description="H-T-H motif" evidence="5">
    <location>
        <begin position="13"/>
        <end position="32"/>
    </location>
</feature>
<dbReference type="AlphaFoldDB" id="A0A6I6HQ87"/>
<dbReference type="InterPro" id="IPR036271">
    <property type="entry name" value="Tet_transcr_reg_TetR-rel_C_sf"/>
</dbReference>
<evidence type="ECO:0000259" key="6">
    <source>
        <dbReference type="PROSITE" id="PS50977"/>
    </source>
</evidence>
<dbReference type="InterPro" id="IPR009057">
    <property type="entry name" value="Homeodomain-like_sf"/>
</dbReference>
<dbReference type="GO" id="GO:0000976">
    <property type="term" value="F:transcription cis-regulatory region binding"/>
    <property type="evidence" value="ECO:0007669"/>
    <property type="project" value="TreeGrafter"/>
</dbReference>
<dbReference type="PANTHER" id="PTHR30055">
    <property type="entry name" value="HTH-TYPE TRANSCRIPTIONAL REGULATOR RUTR"/>
    <property type="match status" value="1"/>
</dbReference>
<evidence type="ECO:0000313" key="8">
    <source>
        <dbReference type="Proteomes" id="UP000425817"/>
    </source>
</evidence>
<keyword evidence="3 5" id="KW-0238">DNA-binding</keyword>
<organism evidence="7 8">
    <name type="scientific">Variovorax paradoxus</name>
    <dbReference type="NCBI Taxonomy" id="34073"/>
    <lineage>
        <taxon>Bacteria</taxon>
        <taxon>Pseudomonadati</taxon>
        <taxon>Pseudomonadota</taxon>
        <taxon>Betaproteobacteria</taxon>
        <taxon>Burkholderiales</taxon>
        <taxon>Comamonadaceae</taxon>
        <taxon>Variovorax</taxon>
    </lineage>
</organism>
<dbReference type="EMBL" id="CP046622">
    <property type="protein sequence ID" value="QGW85069.1"/>
    <property type="molecule type" value="Genomic_DNA"/>
</dbReference>
<dbReference type="InterPro" id="IPR001647">
    <property type="entry name" value="HTH_TetR"/>
</dbReference>
<reference evidence="7 8" key="1">
    <citation type="submission" date="2019-12" db="EMBL/GenBank/DDBJ databases">
        <title>Hybrid Genome Assemblies of two High G+C Isolates from Undergraduate Microbiology Courses.</title>
        <authorList>
            <person name="Ne Ville C.J."/>
            <person name="Enright D."/>
            <person name="Hernandez I."/>
            <person name="Dodsworth J."/>
            <person name="Orwin P.M."/>
        </authorList>
    </citation>
    <scope>NUCLEOTIDE SEQUENCE [LARGE SCALE GENOMIC DNA]</scope>
    <source>
        <strain evidence="7 8">CSUSB</strain>
    </source>
</reference>